<proteinExistence type="predicted"/>
<dbReference type="GO" id="GO:0004713">
    <property type="term" value="F:protein tyrosine kinase activity"/>
    <property type="evidence" value="ECO:0007669"/>
    <property type="project" value="TreeGrafter"/>
</dbReference>
<evidence type="ECO:0000256" key="2">
    <source>
        <dbReference type="ARBA" id="ARBA00022475"/>
    </source>
</evidence>
<keyword evidence="2" id="KW-1003">Cell membrane</keyword>
<evidence type="ECO:0000256" key="4">
    <source>
        <dbReference type="ARBA" id="ARBA00022989"/>
    </source>
</evidence>
<evidence type="ECO:0000256" key="1">
    <source>
        <dbReference type="ARBA" id="ARBA00004651"/>
    </source>
</evidence>
<feature type="domain" description="Polysaccharide chain length determinant N-terminal" evidence="8">
    <location>
        <begin position="25"/>
        <end position="125"/>
    </location>
</feature>
<dbReference type="InterPro" id="IPR050445">
    <property type="entry name" value="Bact_polysacc_biosynth/exp"/>
</dbReference>
<comment type="subcellular location">
    <subcellularLocation>
        <location evidence="1">Cell membrane</location>
        <topology evidence="1">Multi-pass membrane protein</topology>
    </subcellularLocation>
</comment>
<gene>
    <name evidence="9" type="ORF">RBB77_05135</name>
</gene>
<evidence type="ECO:0000256" key="6">
    <source>
        <dbReference type="SAM" id="MobiDB-lite"/>
    </source>
</evidence>
<dbReference type="EMBL" id="CP132942">
    <property type="protein sequence ID" value="XCB34282.1"/>
    <property type="molecule type" value="Genomic_DNA"/>
</dbReference>
<dbReference type="InterPro" id="IPR003856">
    <property type="entry name" value="LPS_length_determ_N"/>
</dbReference>
<dbReference type="PANTHER" id="PTHR32309">
    <property type="entry name" value="TYROSINE-PROTEIN KINASE"/>
    <property type="match status" value="1"/>
</dbReference>
<sequence length="412" mass="45135">METEVERAKQPTHAPQNPSTTSEENVDILAAFLILARRRRFILAATFGATLLGAVISFLLKPTFTAEATIVPPQQASSSVSSMLGQLGALTGGAASLGGGLGLKSPADMYIGILQSRTIADSVIATCHLKEVYKTRTLVDTRAALKKHVEFTSGKDTLIHLTVKDRDPNRASEIANSYLDQLYSMNSDLVVSEAFQRRAFYEQRLTDEKAALADAEVSMRNMQKKTGLIQLSGQAAAIIGSIAQARAQLASREVELQSMRTFATEENPETIRLQEEIAALRSNLINLENNQRALQPGDIQLPAGQVPDAALQYERQVRDLKYHETLFELLARQAEAARLDEAKSAPVIQVVDRAVPPDKKSGPPRTLITIGCTFLGFLMASLWSFAVAAFERMKLVPEQAQKLEDLRSAFRL</sequence>
<dbReference type="PANTHER" id="PTHR32309:SF13">
    <property type="entry name" value="FERRIC ENTEROBACTIN TRANSPORT PROTEIN FEPE"/>
    <property type="match status" value="1"/>
</dbReference>
<evidence type="ECO:0000256" key="3">
    <source>
        <dbReference type="ARBA" id="ARBA00022692"/>
    </source>
</evidence>
<dbReference type="KEGG" id="tpsc:RBB77_05135"/>
<evidence type="ECO:0000313" key="9">
    <source>
        <dbReference type="EMBL" id="XCB34282.1"/>
    </source>
</evidence>
<feature type="transmembrane region" description="Helical" evidence="7">
    <location>
        <begin position="41"/>
        <end position="60"/>
    </location>
</feature>
<keyword evidence="4 7" id="KW-1133">Transmembrane helix</keyword>
<organism evidence="9">
    <name type="scientific">Tunturiibacter psychrotolerans</name>
    <dbReference type="NCBI Taxonomy" id="3069686"/>
    <lineage>
        <taxon>Bacteria</taxon>
        <taxon>Pseudomonadati</taxon>
        <taxon>Acidobacteriota</taxon>
        <taxon>Terriglobia</taxon>
        <taxon>Terriglobales</taxon>
        <taxon>Acidobacteriaceae</taxon>
        <taxon>Tunturiibacter</taxon>
    </lineage>
</organism>
<dbReference type="GO" id="GO:0005886">
    <property type="term" value="C:plasma membrane"/>
    <property type="evidence" value="ECO:0007669"/>
    <property type="project" value="UniProtKB-SubCell"/>
</dbReference>
<feature type="compositionally biased region" description="Polar residues" evidence="6">
    <location>
        <begin position="13"/>
        <end position="22"/>
    </location>
</feature>
<accession>A0AAU7ZTL9</accession>
<dbReference type="RefSeq" id="WP_353065272.1">
    <property type="nucleotide sequence ID" value="NZ_CP132942.1"/>
</dbReference>
<evidence type="ECO:0000256" key="7">
    <source>
        <dbReference type="SAM" id="Phobius"/>
    </source>
</evidence>
<feature type="transmembrane region" description="Helical" evidence="7">
    <location>
        <begin position="367"/>
        <end position="390"/>
    </location>
</feature>
<evidence type="ECO:0000259" key="8">
    <source>
        <dbReference type="Pfam" id="PF02706"/>
    </source>
</evidence>
<keyword evidence="5 7" id="KW-0472">Membrane</keyword>
<reference evidence="9" key="2">
    <citation type="journal article" date="2024" name="Environ. Microbiol.">
        <title>Genome analysis and description of Tunturibacter gen. nov. expands the diversity of Terriglobia in tundra soils.</title>
        <authorList>
            <person name="Messyasz A."/>
            <person name="Mannisto M.K."/>
            <person name="Kerkhof L.J."/>
            <person name="Haggblom M.M."/>
        </authorList>
    </citation>
    <scope>NUCLEOTIDE SEQUENCE</scope>
    <source>
        <strain evidence="9">X5P6</strain>
    </source>
</reference>
<dbReference type="AlphaFoldDB" id="A0AAU7ZTL9"/>
<feature type="region of interest" description="Disordered" evidence="6">
    <location>
        <begin position="1"/>
        <end position="22"/>
    </location>
</feature>
<name>A0AAU7ZTL9_9BACT</name>
<dbReference type="Pfam" id="PF02706">
    <property type="entry name" value="Wzz"/>
    <property type="match status" value="1"/>
</dbReference>
<keyword evidence="3 7" id="KW-0812">Transmembrane</keyword>
<reference evidence="9" key="1">
    <citation type="submission" date="2023-08" db="EMBL/GenBank/DDBJ databases">
        <authorList>
            <person name="Messyasz A."/>
            <person name="Mannisto M.K."/>
            <person name="Kerkhof L.J."/>
            <person name="Haggblom M."/>
        </authorList>
    </citation>
    <scope>NUCLEOTIDE SEQUENCE</scope>
    <source>
        <strain evidence="9">X5P6</strain>
    </source>
</reference>
<evidence type="ECO:0000256" key="5">
    <source>
        <dbReference type="ARBA" id="ARBA00023136"/>
    </source>
</evidence>
<protein>
    <submittedName>
        <fullName evidence="9">Wzz/FepE/Etk N-terminal domain-containing protein</fullName>
    </submittedName>
</protein>